<accession>A0A7Y4GRR9</accession>
<reference evidence="2 3" key="1">
    <citation type="submission" date="2020-03" db="EMBL/GenBank/DDBJ databases">
        <title>Bradyrhizobium diversity isolated from nodules of Indigofera sp.</title>
        <authorList>
            <person name="Klepa M."/>
            <person name="Helene L."/>
            <person name="Hungria M."/>
        </authorList>
    </citation>
    <scope>NUCLEOTIDE SEQUENCE [LARGE SCALE GENOMIC DNA]</scope>
    <source>
        <strain evidence="2 3">WSM 1791</strain>
    </source>
</reference>
<dbReference type="SUPFAM" id="SSF55144">
    <property type="entry name" value="LigT-like"/>
    <property type="match status" value="1"/>
</dbReference>
<keyword evidence="1" id="KW-0378">Hydrolase</keyword>
<evidence type="ECO:0008006" key="4">
    <source>
        <dbReference type="Google" id="ProtNLM"/>
    </source>
</evidence>
<dbReference type="PANTHER" id="PTHR35561">
    <property type="entry name" value="RNA 2',3'-CYCLIC PHOSPHODIESTERASE"/>
    <property type="match status" value="1"/>
</dbReference>
<dbReference type="Gene3D" id="3.90.1140.10">
    <property type="entry name" value="Cyclic phosphodiesterase"/>
    <property type="match status" value="1"/>
</dbReference>
<dbReference type="Proteomes" id="UP000544122">
    <property type="component" value="Unassembled WGS sequence"/>
</dbReference>
<dbReference type="PANTHER" id="PTHR35561:SF1">
    <property type="entry name" value="RNA 2',3'-CYCLIC PHOSPHODIESTERASE"/>
    <property type="match status" value="1"/>
</dbReference>
<dbReference type="Pfam" id="PF13563">
    <property type="entry name" value="2_5_RNA_ligase2"/>
    <property type="match status" value="1"/>
</dbReference>
<dbReference type="GO" id="GO:0004113">
    <property type="term" value="F:2',3'-cyclic-nucleotide 3'-phosphodiesterase activity"/>
    <property type="evidence" value="ECO:0007669"/>
    <property type="project" value="InterPro"/>
</dbReference>
<proteinExistence type="predicted"/>
<dbReference type="EMBL" id="JAAVLX010000004">
    <property type="protein sequence ID" value="NOJ40775.1"/>
    <property type="molecule type" value="Genomic_DNA"/>
</dbReference>
<gene>
    <name evidence="2" type="ORF">HCN58_14385</name>
</gene>
<comment type="caution">
    <text evidence="2">The sequence shown here is derived from an EMBL/GenBank/DDBJ whole genome shotgun (WGS) entry which is preliminary data.</text>
</comment>
<protein>
    <recommendedName>
        <fullName evidence="4">2'-5' RNA ligase</fullName>
    </recommendedName>
</protein>
<dbReference type="InterPro" id="IPR009097">
    <property type="entry name" value="Cyclic_Pdiesterase"/>
</dbReference>
<evidence type="ECO:0000256" key="1">
    <source>
        <dbReference type="ARBA" id="ARBA00022801"/>
    </source>
</evidence>
<dbReference type="AlphaFoldDB" id="A0A7Y4GRR9"/>
<dbReference type="InterPro" id="IPR004175">
    <property type="entry name" value="RNA_CPDase"/>
</dbReference>
<evidence type="ECO:0000313" key="3">
    <source>
        <dbReference type="Proteomes" id="UP000544122"/>
    </source>
</evidence>
<keyword evidence="3" id="KW-1185">Reference proteome</keyword>
<name>A0A7Y4GRR9_9BRAD</name>
<sequence>MDRFASFGSARLFLATVPDAATAERIYRLASVLKRAHCFNGKLIAPERLHVSLFSLGGLPDRQLCAACEAATELRTQPFEVSFDRTASFRGQPGNRPFVLIGEKGLRWLQSFRQMLGVAMARRGLRRLANTNFTPHVTLLYDARGVDEYPIEPVGWTVTEFVLVHSQRGHQHLARWCLRG</sequence>
<dbReference type="GO" id="GO:0008664">
    <property type="term" value="F:RNA 2',3'-cyclic 3'-phosphodiesterase activity"/>
    <property type="evidence" value="ECO:0007669"/>
    <property type="project" value="InterPro"/>
</dbReference>
<evidence type="ECO:0000313" key="2">
    <source>
        <dbReference type="EMBL" id="NOJ40775.1"/>
    </source>
</evidence>
<organism evidence="2 3">
    <name type="scientific">Bradyrhizobium australiense</name>
    <dbReference type="NCBI Taxonomy" id="2721161"/>
    <lineage>
        <taxon>Bacteria</taxon>
        <taxon>Pseudomonadati</taxon>
        <taxon>Pseudomonadota</taxon>
        <taxon>Alphaproteobacteria</taxon>
        <taxon>Hyphomicrobiales</taxon>
        <taxon>Nitrobacteraceae</taxon>
        <taxon>Bradyrhizobium</taxon>
    </lineage>
</organism>